<dbReference type="Proteomes" id="UP000636960">
    <property type="component" value="Unassembled WGS sequence"/>
</dbReference>
<evidence type="ECO:0000313" key="2">
    <source>
        <dbReference type="EMBL" id="GIE94458.1"/>
    </source>
</evidence>
<dbReference type="EMBL" id="BOMV01000013">
    <property type="protein sequence ID" value="GIE94458.1"/>
    <property type="molecule type" value="Genomic_DNA"/>
</dbReference>
<accession>A0A919JWK8</accession>
<evidence type="ECO:0000256" key="1">
    <source>
        <dbReference type="SAM" id="MobiDB-lite"/>
    </source>
</evidence>
<evidence type="ECO:0000313" key="3">
    <source>
        <dbReference type="Proteomes" id="UP000636960"/>
    </source>
</evidence>
<feature type="compositionally biased region" description="Basic residues" evidence="1">
    <location>
        <begin position="261"/>
        <end position="276"/>
    </location>
</feature>
<feature type="compositionally biased region" description="Low complexity" evidence="1">
    <location>
        <begin position="241"/>
        <end position="256"/>
    </location>
</feature>
<proteinExistence type="predicted"/>
<comment type="caution">
    <text evidence="2">The sequence shown here is derived from an EMBL/GenBank/DDBJ whole genome shotgun (WGS) entry which is preliminary data.</text>
</comment>
<gene>
    <name evidence="2" type="ORF">Ari01nite_19230</name>
</gene>
<reference evidence="2" key="1">
    <citation type="submission" date="2021-01" db="EMBL/GenBank/DDBJ databases">
        <title>Whole genome shotgun sequence of Actinoplanes rishiriensis NBRC 108556.</title>
        <authorList>
            <person name="Komaki H."/>
            <person name="Tamura T."/>
        </authorList>
    </citation>
    <scope>NUCLEOTIDE SEQUENCE</scope>
    <source>
        <strain evidence="2">NBRC 108556</strain>
    </source>
</reference>
<keyword evidence="3" id="KW-1185">Reference proteome</keyword>
<protein>
    <submittedName>
        <fullName evidence="2">Uncharacterized protein</fullName>
    </submittedName>
</protein>
<feature type="region of interest" description="Disordered" evidence="1">
    <location>
        <begin position="241"/>
        <end position="276"/>
    </location>
</feature>
<sequence length="276" mass="27903">MTAAATRRLLGVSLAVLLVAVLAAVAVLVVRGRGDDPVTAPGSAPPAGPRGYAYTTATDLVVKLAGGTEFRQPGAYRGGALFYTRTGTFVVAAAVGTADDQVLTVVNTETRKVQHIGCSCASAAPVGGDRIAYVDTGTREAFVLDVFTGEAKPLALDLPGGRQATEVMAGGADSVLVRGQIIDPGQDAPDYGSPDVLYAVQVGRPAARKVAEHAMIVGSSAVGGTGPDGTPGSACTCRTTTGAATAARTGSTTAPPDARPSRRRSCRAPRTRRTPG</sequence>
<dbReference type="AlphaFoldDB" id="A0A919JWK8"/>
<organism evidence="2 3">
    <name type="scientific">Paractinoplanes rishiriensis</name>
    <dbReference type="NCBI Taxonomy" id="1050105"/>
    <lineage>
        <taxon>Bacteria</taxon>
        <taxon>Bacillati</taxon>
        <taxon>Actinomycetota</taxon>
        <taxon>Actinomycetes</taxon>
        <taxon>Micromonosporales</taxon>
        <taxon>Micromonosporaceae</taxon>
        <taxon>Paractinoplanes</taxon>
    </lineage>
</organism>
<name>A0A919JWK8_9ACTN</name>